<comment type="similarity">
    <text evidence="9">Belongs to the TrpF family.</text>
</comment>
<dbReference type="NCBIfam" id="NF002295">
    <property type="entry name" value="PRK01222.1-1"/>
    <property type="match status" value="1"/>
</dbReference>
<dbReference type="HAMAP" id="MF_00135">
    <property type="entry name" value="PRAI"/>
    <property type="match status" value="1"/>
</dbReference>
<comment type="pathway">
    <text evidence="2 9">Amino-acid biosynthesis; L-tryptophan biosynthesis; L-tryptophan from chorismate: step 3/5.</text>
</comment>
<protein>
    <recommendedName>
        <fullName evidence="4 9">N-(5'-phosphoribosyl)anthranilate isomerase</fullName>
        <shortName evidence="9">PRAI</shortName>
        <ecNumber evidence="3 9">5.3.1.24</ecNumber>
    </recommendedName>
</protein>
<dbReference type="PANTHER" id="PTHR42894">
    <property type="entry name" value="N-(5'-PHOSPHORIBOSYL)ANTHRANILATE ISOMERASE"/>
    <property type="match status" value="1"/>
</dbReference>
<evidence type="ECO:0000256" key="2">
    <source>
        <dbReference type="ARBA" id="ARBA00004664"/>
    </source>
</evidence>
<sequence>MAVQVKICGLNEPEGLRAAVTGGARYVGFVFYPASPRYVAPLLAAELARMVPTGVRTVALFVDPDDEFLEAVLGSVPIDTVQLHGRETPRRVAEVKQRYGLPVMKAIKVGGPEDLELAVEHAQVADRLLFDAKPPPKVAALPGGNGIAFDWTLLAGRRWPRPWMLSGGLNADNVAEAVRVTGATALDVSSGVEDRPGHKDPALIREFLARATAL</sequence>
<dbReference type="PANTHER" id="PTHR42894:SF1">
    <property type="entry name" value="N-(5'-PHOSPHORIBOSYL)ANTHRANILATE ISOMERASE"/>
    <property type="match status" value="1"/>
</dbReference>
<name>A0ABX2TDH0_9PROT</name>
<dbReference type="InterPro" id="IPR011060">
    <property type="entry name" value="RibuloseP-bd_barrel"/>
</dbReference>
<dbReference type="RefSeq" id="WP_180284087.1">
    <property type="nucleotide sequence ID" value="NZ_JABFDB010000016.1"/>
</dbReference>
<evidence type="ECO:0000256" key="3">
    <source>
        <dbReference type="ARBA" id="ARBA00012572"/>
    </source>
</evidence>
<evidence type="ECO:0000313" key="12">
    <source>
        <dbReference type="Proteomes" id="UP000584642"/>
    </source>
</evidence>
<dbReference type="Pfam" id="PF00697">
    <property type="entry name" value="PRAI"/>
    <property type="match status" value="1"/>
</dbReference>
<dbReference type="SUPFAM" id="SSF51366">
    <property type="entry name" value="Ribulose-phoshate binding barrel"/>
    <property type="match status" value="1"/>
</dbReference>
<gene>
    <name evidence="9" type="primary">trpF</name>
    <name evidence="11" type="ORF">HND93_21620</name>
</gene>
<keyword evidence="7 9" id="KW-0057">Aromatic amino acid biosynthesis</keyword>
<dbReference type="EMBL" id="JABFDB010000016">
    <property type="protein sequence ID" value="NYZ22318.1"/>
    <property type="molecule type" value="Genomic_DNA"/>
</dbReference>
<dbReference type="Proteomes" id="UP000584642">
    <property type="component" value="Unassembled WGS sequence"/>
</dbReference>
<evidence type="ECO:0000256" key="5">
    <source>
        <dbReference type="ARBA" id="ARBA00022605"/>
    </source>
</evidence>
<keyword evidence="12" id="KW-1185">Reference proteome</keyword>
<evidence type="ECO:0000256" key="9">
    <source>
        <dbReference type="HAMAP-Rule" id="MF_00135"/>
    </source>
</evidence>
<keyword evidence="8 9" id="KW-0413">Isomerase</keyword>
<comment type="catalytic activity">
    <reaction evidence="1 9">
        <text>N-(5-phospho-beta-D-ribosyl)anthranilate = 1-(2-carboxyphenylamino)-1-deoxy-D-ribulose 5-phosphate</text>
        <dbReference type="Rhea" id="RHEA:21540"/>
        <dbReference type="ChEBI" id="CHEBI:18277"/>
        <dbReference type="ChEBI" id="CHEBI:58613"/>
        <dbReference type="EC" id="5.3.1.24"/>
    </reaction>
</comment>
<organism evidence="11 12">
    <name type="scientific">Azospirillum oleiclasticum</name>
    <dbReference type="NCBI Taxonomy" id="2735135"/>
    <lineage>
        <taxon>Bacteria</taxon>
        <taxon>Pseudomonadati</taxon>
        <taxon>Pseudomonadota</taxon>
        <taxon>Alphaproteobacteria</taxon>
        <taxon>Rhodospirillales</taxon>
        <taxon>Azospirillaceae</taxon>
        <taxon>Azospirillum</taxon>
    </lineage>
</organism>
<evidence type="ECO:0000259" key="10">
    <source>
        <dbReference type="Pfam" id="PF00697"/>
    </source>
</evidence>
<evidence type="ECO:0000256" key="4">
    <source>
        <dbReference type="ARBA" id="ARBA00022272"/>
    </source>
</evidence>
<evidence type="ECO:0000256" key="7">
    <source>
        <dbReference type="ARBA" id="ARBA00023141"/>
    </source>
</evidence>
<keyword evidence="5 9" id="KW-0028">Amino-acid biosynthesis</keyword>
<evidence type="ECO:0000256" key="1">
    <source>
        <dbReference type="ARBA" id="ARBA00001164"/>
    </source>
</evidence>
<feature type="domain" description="N-(5'phosphoribosyl) anthranilate isomerase (PRAI)" evidence="10">
    <location>
        <begin position="5"/>
        <end position="208"/>
    </location>
</feature>
<evidence type="ECO:0000313" key="11">
    <source>
        <dbReference type="EMBL" id="NYZ22318.1"/>
    </source>
</evidence>
<dbReference type="InterPro" id="IPR013785">
    <property type="entry name" value="Aldolase_TIM"/>
</dbReference>
<comment type="caution">
    <text evidence="11">The sequence shown here is derived from an EMBL/GenBank/DDBJ whole genome shotgun (WGS) entry which is preliminary data.</text>
</comment>
<keyword evidence="6 9" id="KW-0822">Tryptophan biosynthesis</keyword>
<dbReference type="GO" id="GO:0004640">
    <property type="term" value="F:phosphoribosylanthranilate isomerase activity"/>
    <property type="evidence" value="ECO:0007669"/>
    <property type="project" value="UniProtKB-EC"/>
</dbReference>
<dbReference type="Gene3D" id="3.20.20.70">
    <property type="entry name" value="Aldolase class I"/>
    <property type="match status" value="1"/>
</dbReference>
<dbReference type="EC" id="5.3.1.24" evidence="3 9"/>
<dbReference type="CDD" id="cd00405">
    <property type="entry name" value="PRAI"/>
    <property type="match status" value="1"/>
</dbReference>
<reference evidence="11 12" key="1">
    <citation type="submission" date="2020-05" db="EMBL/GenBank/DDBJ databases">
        <title>Azospirillum oleiclasticum sp. nov, a nitrogen-fixing and heavy crude oil-emulsifying bacterium isolated from the crude oil of Yumen Oilfield.</title>
        <authorList>
            <person name="Wu D."/>
            <person name="Cai M."/>
            <person name="Zhang X."/>
        </authorList>
    </citation>
    <scope>NUCLEOTIDE SEQUENCE [LARGE SCALE GENOMIC DNA]</scope>
    <source>
        <strain evidence="11 12">ROY-1-1-2</strain>
    </source>
</reference>
<accession>A0ABX2TDH0</accession>
<proteinExistence type="inferred from homology"/>
<dbReference type="InterPro" id="IPR001240">
    <property type="entry name" value="PRAI_dom"/>
</dbReference>
<dbReference type="InterPro" id="IPR044643">
    <property type="entry name" value="TrpF_fam"/>
</dbReference>
<evidence type="ECO:0000256" key="6">
    <source>
        <dbReference type="ARBA" id="ARBA00022822"/>
    </source>
</evidence>
<evidence type="ECO:0000256" key="8">
    <source>
        <dbReference type="ARBA" id="ARBA00023235"/>
    </source>
</evidence>